<name>A0ACC1ARB7_9ROSI</name>
<sequence>MEPEMEACVSKTVAVIGCIFMTLLYVAILYAPTLILRLPPPSSLNNFLIRRFICAAIASILSLLFSALILPVRSGEASDIFSVYGIRADHIIWKRVSDS</sequence>
<gene>
    <name evidence="1" type="ORF">Patl1_32485</name>
</gene>
<proteinExistence type="predicted"/>
<protein>
    <submittedName>
        <fullName evidence="1">Uncharacterized protein</fullName>
    </submittedName>
</protein>
<dbReference type="EMBL" id="CM047905">
    <property type="protein sequence ID" value="KAJ0089212.1"/>
    <property type="molecule type" value="Genomic_DNA"/>
</dbReference>
<reference evidence="2" key="1">
    <citation type="journal article" date="2023" name="G3 (Bethesda)">
        <title>Genome assembly and association tests identify interacting loci associated with vigor, precocity, and sex in interspecific pistachio rootstocks.</title>
        <authorList>
            <person name="Palmer W."/>
            <person name="Jacygrad E."/>
            <person name="Sagayaradj S."/>
            <person name="Cavanaugh K."/>
            <person name="Han R."/>
            <person name="Bertier L."/>
            <person name="Beede B."/>
            <person name="Kafkas S."/>
            <person name="Golino D."/>
            <person name="Preece J."/>
            <person name="Michelmore R."/>
        </authorList>
    </citation>
    <scope>NUCLEOTIDE SEQUENCE [LARGE SCALE GENOMIC DNA]</scope>
</reference>
<keyword evidence="2" id="KW-1185">Reference proteome</keyword>
<evidence type="ECO:0000313" key="1">
    <source>
        <dbReference type="EMBL" id="KAJ0089212.1"/>
    </source>
</evidence>
<comment type="caution">
    <text evidence="1">The sequence shown here is derived from an EMBL/GenBank/DDBJ whole genome shotgun (WGS) entry which is preliminary data.</text>
</comment>
<organism evidence="1 2">
    <name type="scientific">Pistacia atlantica</name>
    <dbReference type="NCBI Taxonomy" id="434234"/>
    <lineage>
        <taxon>Eukaryota</taxon>
        <taxon>Viridiplantae</taxon>
        <taxon>Streptophyta</taxon>
        <taxon>Embryophyta</taxon>
        <taxon>Tracheophyta</taxon>
        <taxon>Spermatophyta</taxon>
        <taxon>Magnoliopsida</taxon>
        <taxon>eudicotyledons</taxon>
        <taxon>Gunneridae</taxon>
        <taxon>Pentapetalae</taxon>
        <taxon>rosids</taxon>
        <taxon>malvids</taxon>
        <taxon>Sapindales</taxon>
        <taxon>Anacardiaceae</taxon>
        <taxon>Pistacia</taxon>
    </lineage>
</organism>
<accession>A0ACC1ARB7</accession>
<dbReference type="Proteomes" id="UP001164250">
    <property type="component" value="Chromosome 9"/>
</dbReference>
<evidence type="ECO:0000313" key="2">
    <source>
        <dbReference type="Proteomes" id="UP001164250"/>
    </source>
</evidence>